<dbReference type="Proteomes" id="UP000831963">
    <property type="component" value="Chromosome"/>
</dbReference>
<keyword evidence="3" id="KW-1185">Reference proteome</keyword>
<feature type="compositionally biased region" description="Basic and acidic residues" evidence="1">
    <location>
        <begin position="48"/>
        <end position="57"/>
    </location>
</feature>
<accession>A0ABY4IW23</accession>
<feature type="compositionally biased region" description="Acidic residues" evidence="1">
    <location>
        <begin position="30"/>
        <end position="39"/>
    </location>
</feature>
<reference evidence="2 3" key="1">
    <citation type="submission" date="2021-06" db="EMBL/GenBank/DDBJ databases">
        <title>Genome-based taxonomic framework of Microbacterium strains isolated from marine environment, the description of four new species and reclassification of four preexisting species.</title>
        <authorList>
            <person name="Lee S.D."/>
            <person name="Kim S.-M."/>
            <person name="Byeon Y.-S."/>
            <person name="Yang H.L."/>
            <person name="Kim I.S."/>
        </authorList>
    </citation>
    <scope>NUCLEOTIDE SEQUENCE [LARGE SCALE GENOMIC DNA]</scope>
    <source>
        <strain evidence="2 3">SSW1-36</strain>
    </source>
</reference>
<sequence>MSNPPPIPPIPSLGNESDDDRDGVPTLEVDGAEEVDTDVDGAQVDSAEADRIAAEGE</sequence>
<feature type="compositionally biased region" description="Pro residues" evidence="1">
    <location>
        <begin position="1"/>
        <end position="11"/>
    </location>
</feature>
<dbReference type="EMBL" id="CP078077">
    <property type="protein sequence ID" value="UPL15920.1"/>
    <property type="molecule type" value="Genomic_DNA"/>
</dbReference>
<evidence type="ECO:0008006" key="4">
    <source>
        <dbReference type="Google" id="ProtNLM"/>
    </source>
</evidence>
<feature type="region of interest" description="Disordered" evidence="1">
    <location>
        <begin position="1"/>
        <end position="57"/>
    </location>
</feature>
<evidence type="ECO:0000313" key="3">
    <source>
        <dbReference type="Proteomes" id="UP000831963"/>
    </source>
</evidence>
<proteinExistence type="predicted"/>
<evidence type="ECO:0000256" key="1">
    <source>
        <dbReference type="SAM" id="MobiDB-lite"/>
    </source>
</evidence>
<evidence type="ECO:0000313" key="2">
    <source>
        <dbReference type="EMBL" id="UPL15920.1"/>
    </source>
</evidence>
<name>A0ABY4IW23_9MICO</name>
<dbReference type="RefSeq" id="WP_247956365.1">
    <property type="nucleotide sequence ID" value="NZ_CP078077.1"/>
</dbReference>
<protein>
    <recommendedName>
        <fullName evidence="4">Multidrug transporter</fullName>
    </recommendedName>
</protein>
<gene>
    <name evidence="2" type="ORF">KV396_16225</name>
</gene>
<organism evidence="2 3">
    <name type="scientific">Microbacterium galbinum</name>
    <dbReference type="NCBI Taxonomy" id="2851646"/>
    <lineage>
        <taxon>Bacteria</taxon>
        <taxon>Bacillati</taxon>
        <taxon>Actinomycetota</taxon>
        <taxon>Actinomycetes</taxon>
        <taxon>Micrococcales</taxon>
        <taxon>Microbacteriaceae</taxon>
        <taxon>Microbacterium</taxon>
    </lineage>
</organism>